<dbReference type="PANTHER" id="PTHR30273:SF2">
    <property type="entry name" value="PROTEIN FECR"/>
    <property type="match status" value="1"/>
</dbReference>
<accession>A0A553ZS48</accession>
<gene>
    <name evidence="2" type="ORF">FN960_22390</name>
</gene>
<feature type="non-terminal residue" evidence="2">
    <location>
        <position position="79"/>
    </location>
</feature>
<keyword evidence="3" id="KW-1185">Reference proteome</keyword>
<dbReference type="PANTHER" id="PTHR30273">
    <property type="entry name" value="PERIPLASMIC SIGNAL SENSOR AND SIGMA FACTOR ACTIVATOR FECR-RELATED"/>
    <property type="match status" value="1"/>
</dbReference>
<dbReference type="InterPro" id="IPR006860">
    <property type="entry name" value="FecR"/>
</dbReference>
<organism evidence="2 3">
    <name type="scientific">Alkalicoccobacillus porphyridii</name>
    <dbReference type="NCBI Taxonomy" id="2597270"/>
    <lineage>
        <taxon>Bacteria</taxon>
        <taxon>Bacillati</taxon>
        <taxon>Bacillota</taxon>
        <taxon>Bacilli</taxon>
        <taxon>Bacillales</taxon>
        <taxon>Bacillaceae</taxon>
        <taxon>Alkalicoccobacillus</taxon>
    </lineage>
</organism>
<proteinExistence type="predicted"/>
<feature type="non-terminal residue" evidence="2">
    <location>
        <position position="1"/>
    </location>
</feature>
<comment type="caution">
    <text evidence="2">The sequence shown here is derived from an EMBL/GenBank/DDBJ whole genome shotgun (WGS) entry which is preliminary data.</text>
</comment>
<evidence type="ECO:0000313" key="2">
    <source>
        <dbReference type="EMBL" id="TSB44291.1"/>
    </source>
</evidence>
<dbReference type="Proteomes" id="UP000318521">
    <property type="component" value="Unassembled WGS sequence"/>
</dbReference>
<dbReference type="Pfam" id="PF04773">
    <property type="entry name" value="FecR"/>
    <property type="match status" value="1"/>
</dbReference>
<evidence type="ECO:0000313" key="3">
    <source>
        <dbReference type="Proteomes" id="UP000318521"/>
    </source>
</evidence>
<evidence type="ECO:0000259" key="1">
    <source>
        <dbReference type="Pfam" id="PF04773"/>
    </source>
</evidence>
<name>A0A553ZS48_9BACI</name>
<protein>
    <submittedName>
        <fullName evidence="2">Iron dicitrate transport regulator FecR</fullName>
    </submittedName>
</protein>
<dbReference type="Gene3D" id="2.60.120.1440">
    <property type="match status" value="1"/>
</dbReference>
<reference evidence="2 3" key="1">
    <citation type="submission" date="2019-07" db="EMBL/GenBank/DDBJ databases">
        <authorList>
            <person name="Park Y.J."/>
            <person name="Jeong S.E."/>
            <person name="Jung H.S."/>
        </authorList>
    </citation>
    <scope>NUCLEOTIDE SEQUENCE [LARGE SCALE GENOMIC DNA]</scope>
    <source>
        <strain evidence="3">P16(2019)</strain>
    </source>
</reference>
<dbReference type="GO" id="GO:0016989">
    <property type="term" value="F:sigma factor antagonist activity"/>
    <property type="evidence" value="ECO:0007669"/>
    <property type="project" value="TreeGrafter"/>
</dbReference>
<dbReference type="EMBL" id="VLXZ01000389">
    <property type="protein sequence ID" value="TSB44291.1"/>
    <property type="molecule type" value="Genomic_DNA"/>
</dbReference>
<feature type="domain" description="FecR protein" evidence="1">
    <location>
        <begin position="6"/>
        <end position="44"/>
    </location>
</feature>
<sequence>TAKDALQRPFRVLTRQGQLTALGTEFTVRQQDNFTQLDVQQHAVEVLLASAPAQKRIVNAGESLQFSASEFGAVKPLDD</sequence>
<dbReference type="InterPro" id="IPR012373">
    <property type="entry name" value="Ferrdict_sens_TM"/>
</dbReference>
<dbReference type="AlphaFoldDB" id="A0A553ZS48"/>